<comment type="caution">
    <text evidence="2">The sequence shown here is derived from an EMBL/GenBank/DDBJ whole genome shotgun (WGS) entry which is preliminary data.</text>
</comment>
<keyword evidence="3" id="KW-1185">Reference proteome</keyword>
<dbReference type="NCBIfam" id="TIGR03083">
    <property type="entry name" value="maleylpyruvate isomerase family mycothiol-dependent enzyme"/>
    <property type="match status" value="1"/>
</dbReference>
<accession>A0ABQ1QJG1</accession>
<proteinExistence type="predicted"/>
<reference evidence="3" key="1">
    <citation type="journal article" date="2019" name="Int. J. Syst. Evol. Microbiol.">
        <title>The Global Catalogue of Microorganisms (GCM) 10K type strain sequencing project: providing services to taxonomists for standard genome sequencing and annotation.</title>
        <authorList>
            <consortium name="The Broad Institute Genomics Platform"/>
            <consortium name="The Broad Institute Genome Sequencing Center for Infectious Disease"/>
            <person name="Wu L."/>
            <person name="Ma J."/>
        </authorList>
    </citation>
    <scope>NUCLEOTIDE SEQUENCE [LARGE SCALE GENOMIC DNA]</scope>
    <source>
        <strain evidence="3">CCM 7403</strain>
    </source>
</reference>
<dbReference type="RefSeq" id="WP_188422381.1">
    <property type="nucleotide sequence ID" value="NZ_BMCK01000005.1"/>
</dbReference>
<dbReference type="Pfam" id="PF11716">
    <property type="entry name" value="MDMPI_N"/>
    <property type="match status" value="1"/>
</dbReference>
<dbReference type="Proteomes" id="UP000630594">
    <property type="component" value="Unassembled WGS sequence"/>
</dbReference>
<sequence>MDSDTIWRHIDAERSSLADLLDGLTETQWSTPSLCPGWTVRDVAAHLAMAQSRVGDVVGPMLRSGFSMDRMIRQSAVTSPLGHDEITRTLRGFVGSRRRAPFVQETEPLLDILVHGQDICLPLGLDRPMPLDAARVAADRMVTLNRRPVVRLRPSLRGVRLEATDTDWSTGTGTTVRGPMRALVMVVAGRGRAVTRELSGDVSAAVGA</sequence>
<dbReference type="EMBL" id="BMCK01000005">
    <property type="protein sequence ID" value="GGD29848.1"/>
    <property type="molecule type" value="Genomic_DNA"/>
</dbReference>
<dbReference type="InterPro" id="IPR034660">
    <property type="entry name" value="DinB/YfiT-like"/>
</dbReference>
<dbReference type="Gene3D" id="1.20.120.450">
    <property type="entry name" value="dinb family like domain"/>
    <property type="match status" value="1"/>
</dbReference>
<gene>
    <name evidence="2" type="ORF">GCM10007231_31670</name>
</gene>
<dbReference type="InterPro" id="IPR017517">
    <property type="entry name" value="Maleyloyr_isom"/>
</dbReference>
<feature type="domain" description="Mycothiol-dependent maleylpyruvate isomerase metal-binding" evidence="1">
    <location>
        <begin position="11"/>
        <end position="60"/>
    </location>
</feature>
<name>A0ABQ1QJG1_9ACTN</name>
<organism evidence="2 3">
    <name type="scientific">Nocardioides daphniae</name>
    <dbReference type="NCBI Taxonomy" id="402297"/>
    <lineage>
        <taxon>Bacteria</taxon>
        <taxon>Bacillati</taxon>
        <taxon>Actinomycetota</taxon>
        <taxon>Actinomycetes</taxon>
        <taxon>Propionibacteriales</taxon>
        <taxon>Nocardioidaceae</taxon>
        <taxon>Nocardioides</taxon>
    </lineage>
</organism>
<protein>
    <recommendedName>
        <fullName evidence="1">Mycothiol-dependent maleylpyruvate isomerase metal-binding domain-containing protein</fullName>
    </recommendedName>
</protein>
<dbReference type="SUPFAM" id="SSF109854">
    <property type="entry name" value="DinB/YfiT-like putative metalloenzymes"/>
    <property type="match status" value="1"/>
</dbReference>
<evidence type="ECO:0000313" key="3">
    <source>
        <dbReference type="Proteomes" id="UP000630594"/>
    </source>
</evidence>
<evidence type="ECO:0000259" key="1">
    <source>
        <dbReference type="Pfam" id="PF11716"/>
    </source>
</evidence>
<evidence type="ECO:0000313" key="2">
    <source>
        <dbReference type="EMBL" id="GGD29848.1"/>
    </source>
</evidence>
<dbReference type="InterPro" id="IPR024344">
    <property type="entry name" value="MDMPI_metal-binding"/>
</dbReference>